<dbReference type="Proteomes" id="UP000035503">
    <property type="component" value="Chromosome"/>
</dbReference>
<dbReference type="EC" id="2.7.6.2" evidence="5"/>
<evidence type="ECO:0000256" key="5">
    <source>
        <dbReference type="NCBIfam" id="TIGR01378"/>
    </source>
</evidence>
<dbReference type="STRING" id="1277257.G293_04890"/>
<keyword evidence="8" id="KW-1185">Reference proteome</keyword>
<keyword evidence="1" id="KW-0808">Transferase</keyword>
<evidence type="ECO:0000313" key="8">
    <source>
        <dbReference type="Proteomes" id="UP000035503"/>
    </source>
</evidence>
<dbReference type="AlphaFoldDB" id="A0A0G3I7T3"/>
<evidence type="ECO:0000259" key="6">
    <source>
        <dbReference type="SMART" id="SM00983"/>
    </source>
</evidence>
<dbReference type="GO" id="GO:0004788">
    <property type="term" value="F:thiamine diphosphokinase activity"/>
    <property type="evidence" value="ECO:0007669"/>
    <property type="project" value="UniProtKB-UniRule"/>
</dbReference>
<dbReference type="GO" id="GO:0030975">
    <property type="term" value="F:thiamine binding"/>
    <property type="evidence" value="ECO:0007669"/>
    <property type="project" value="InterPro"/>
</dbReference>
<dbReference type="PANTHER" id="PTHR41299:SF1">
    <property type="entry name" value="THIAMINE PYROPHOSPHOKINASE"/>
    <property type="match status" value="1"/>
</dbReference>
<dbReference type="GO" id="GO:0016301">
    <property type="term" value="F:kinase activity"/>
    <property type="evidence" value="ECO:0007669"/>
    <property type="project" value="UniProtKB-KW"/>
</dbReference>
<dbReference type="SMART" id="SM00983">
    <property type="entry name" value="TPK_B1_binding"/>
    <property type="match status" value="1"/>
</dbReference>
<evidence type="ECO:0000256" key="4">
    <source>
        <dbReference type="ARBA" id="ARBA00022840"/>
    </source>
</evidence>
<dbReference type="CDD" id="cd07995">
    <property type="entry name" value="TPK"/>
    <property type="match status" value="1"/>
</dbReference>
<name>A0A0G3I7T3_LIBAF</name>
<dbReference type="Pfam" id="PF04263">
    <property type="entry name" value="TPK_catalytic"/>
    <property type="match status" value="1"/>
</dbReference>
<accession>A0A0G3I7T3</accession>
<sequence>MSLSRTDFAILLNGNIKVTKRLLYEIKYRRIIAADGGMYHAMKLGVVPELWVGDFDSIDSSLLQQWLSVKRICYSPDKDSSDGEIATHTALQLGAKNIILVGSIAGERFDYALQHMTLAISLKKNNINVILTSGIEEAFILLPGKQCFDLPENSVFSIIAFTDIENITITGAKYTISQSSLSFGCSRTISNVATKNLTIMFDQGLAALISRPYDLQRL</sequence>
<dbReference type="PATRIC" id="fig|1277257.4.peg.1057"/>
<dbReference type="Pfam" id="PF04265">
    <property type="entry name" value="TPK_B1_binding"/>
    <property type="match status" value="1"/>
</dbReference>
<dbReference type="NCBIfam" id="TIGR01378">
    <property type="entry name" value="thi_PPkinase"/>
    <property type="match status" value="1"/>
</dbReference>
<proteinExistence type="predicted"/>
<dbReference type="EMBL" id="CP004021">
    <property type="protein sequence ID" value="AKK20593.1"/>
    <property type="molecule type" value="Genomic_DNA"/>
</dbReference>
<dbReference type="GO" id="GO:0005524">
    <property type="term" value="F:ATP binding"/>
    <property type="evidence" value="ECO:0007669"/>
    <property type="project" value="UniProtKB-KW"/>
</dbReference>
<dbReference type="PANTHER" id="PTHR41299">
    <property type="entry name" value="THIAMINE PYROPHOSPHOKINASE"/>
    <property type="match status" value="1"/>
</dbReference>
<evidence type="ECO:0000256" key="2">
    <source>
        <dbReference type="ARBA" id="ARBA00022741"/>
    </source>
</evidence>
<keyword evidence="4" id="KW-0067">ATP-binding</keyword>
<protein>
    <recommendedName>
        <fullName evidence="5">Thiamine diphosphokinase</fullName>
        <ecNumber evidence="5">2.7.6.2</ecNumber>
    </recommendedName>
</protein>
<dbReference type="InterPro" id="IPR007373">
    <property type="entry name" value="Thiamin_PyroPKinase_B1-bd"/>
</dbReference>
<feature type="domain" description="Thiamin pyrophosphokinase thiamin-binding" evidence="6">
    <location>
        <begin position="144"/>
        <end position="207"/>
    </location>
</feature>
<dbReference type="Gene3D" id="3.40.50.10240">
    <property type="entry name" value="Thiamin pyrophosphokinase, catalytic domain"/>
    <property type="match status" value="1"/>
</dbReference>
<dbReference type="GO" id="GO:0009229">
    <property type="term" value="P:thiamine diphosphate biosynthetic process"/>
    <property type="evidence" value="ECO:0007669"/>
    <property type="project" value="InterPro"/>
</dbReference>
<dbReference type="InterPro" id="IPR007371">
    <property type="entry name" value="TPK_catalytic"/>
</dbReference>
<keyword evidence="3 7" id="KW-0418">Kinase</keyword>
<organism evidence="7 8">
    <name type="scientific">Candidatus Liberibacter africanus PTSAPSY</name>
    <dbReference type="NCBI Taxonomy" id="1277257"/>
    <lineage>
        <taxon>Bacteria</taxon>
        <taxon>Pseudomonadati</taxon>
        <taxon>Pseudomonadota</taxon>
        <taxon>Alphaproteobacteria</taxon>
        <taxon>Hyphomicrobiales</taxon>
        <taxon>Rhizobiaceae</taxon>
        <taxon>Liberibacter</taxon>
    </lineage>
</organism>
<dbReference type="OrthoDB" id="9804377at2"/>
<dbReference type="InterPro" id="IPR036759">
    <property type="entry name" value="TPK_catalytic_sf"/>
</dbReference>
<evidence type="ECO:0000256" key="1">
    <source>
        <dbReference type="ARBA" id="ARBA00022679"/>
    </source>
</evidence>
<evidence type="ECO:0000256" key="3">
    <source>
        <dbReference type="ARBA" id="ARBA00022777"/>
    </source>
</evidence>
<dbReference type="GO" id="GO:0006772">
    <property type="term" value="P:thiamine metabolic process"/>
    <property type="evidence" value="ECO:0007669"/>
    <property type="project" value="UniProtKB-UniRule"/>
</dbReference>
<dbReference type="RefSeq" id="WP_047264544.1">
    <property type="nucleotide sequence ID" value="NZ_CP004021.1"/>
</dbReference>
<reference evidence="7 8" key="1">
    <citation type="journal article" date="2015" name="Genome Announc.">
        <title>Complete Genome Sequence of 'Candidatus Liberibacter africanus,' a Bacterium Associated with Citrus Huanglongbing.</title>
        <authorList>
            <person name="Lin H."/>
            <person name="Pietersen G."/>
            <person name="Han C."/>
            <person name="Read D.A."/>
            <person name="Lou B."/>
            <person name="Gupta G."/>
            <person name="Civerolo E.L."/>
        </authorList>
    </citation>
    <scope>NUCLEOTIDE SEQUENCE [LARGE SCALE GENOMIC DNA]</scope>
    <source>
        <strain evidence="7 8">PTSAPSY</strain>
    </source>
</reference>
<dbReference type="InterPro" id="IPR006282">
    <property type="entry name" value="Thi_PPkinase"/>
</dbReference>
<evidence type="ECO:0000313" key="7">
    <source>
        <dbReference type="EMBL" id="AKK20593.1"/>
    </source>
</evidence>
<dbReference type="SUPFAM" id="SSF63999">
    <property type="entry name" value="Thiamin pyrophosphokinase, catalytic domain"/>
    <property type="match status" value="1"/>
</dbReference>
<keyword evidence="2" id="KW-0547">Nucleotide-binding</keyword>
<gene>
    <name evidence="7" type="ORF">G293_04890</name>
</gene>
<dbReference type="InterPro" id="IPR053149">
    <property type="entry name" value="TPK"/>
</dbReference>
<dbReference type="KEGG" id="lau:G293_04890"/>